<keyword evidence="1" id="KW-0805">Transcription regulation</keyword>
<dbReference type="InterPro" id="IPR013325">
    <property type="entry name" value="RNA_pol_sigma_r2"/>
</dbReference>
<protein>
    <submittedName>
        <fullName evidence="5">RNA polymerase sigma factor (Sigma-70 family)</fullName>
    </submittedName>
</protein>
<dbReference type="GO" id="GO:0006352">
    <property type="term" value="P:DNA-templated transcription initiation"/>
    <property type="evidence" value="ECO:0007669"/>
    <property type="project" value="InterPro"/>
</dbReference>
<dbReference type="PANTHER" id="PTHR43133:SF8">
    <property type="entry name" value="RNA POLYMERASE SIGMA FACTOR HI_1459-RELATED"/>
    <property type="match status" value="1"/>
</dbReference>
<dbReference type="NCBIfam" id="TIGR02937">
    <property type="entry name" value="sigma70-ECF"/>
    <property type="match status" value="1"/>
</dbReference>
<evidence type="ECO:0000256" key="1">
    <source>
        <dbReference type="ARBA" id="ARBA00023015"/>
    </source>
</evidence>
<proteinExistence type="predicted"/>
<keyword evidence="4" id="KW-0804">Transcription</keyword>
<dbReference type="GO" id="GO:0003677">
    <property type="term" value="F:DNA binding"/>
    <property type="evidence" value="ECO:0007669"/>
    <property type="project" value="UniProtKB-KW"/>
</dbReference>
<accession>A0A840TGE1</accession>
<gene>
    <name evidence="5" type="ORF">HNQ92_000665</name>
</gene>
<keyword evidence="6" id="KW-1185">Reference proteome</keyword>
<keyword evidence="2" id="KW-0731">Sigma factor</keyword>
<comment type="caution">
    <text evidence="5">The sequence shown here is derived from an EMBL/GenBank/DDBJ whole genome shotgun (WGS) entry which is preliminary data.</text>
</comment>
<dbReference type="SUPFAM" id="SSF88946">
    <property type="entry name" value="Sigma2 domain of RNA polymerase sigma factors"/>
    <property type="match status" value="1"/>
</dbReference>
<dbReference type="InterPro" id="IPR014284">
    <property type="entry name" value="RNA_pol_sigma-70_dom"/>
</dbReference>
<dbReference type="GO" id="GO:0016987">
    <property type="term" value="F:sigma factor activity"/>
    <property type="evidence" value="ECO:0007669"/>
    <property type="project" value="UniProtKB-KW"/>
</dbReference>
<name>A0A840TGE1_9BACT</name>
<dbReference type="InterPro" id="IPR039425">
    <property type="entry name" value="RNA_pol_sigma-70-like"/>
</dbReference>
<dbReference type="Proteomes" id="UP000557307">
    <property type="component" value="Unassembled WGS sequence"/>
</dbReference>
<sequence>MILLHQTQREEHLIHSLQSQGRVKELAVKELIDRHAGYIYRLHRDMGLAEEVLKDIYTDTVISVVRQVEEGHFRGDSKLSSYFFRIFYFKTIDYLRKEAHSQSRILFTNEVPDLGDSNSWNGTIHDGLDSEDRLKQISAVLNKMCPLCRSLIDDWILKGYTVQEMAERMGETDIRKFSRTKYKCTEKFKSLWNQQMRVLAY</sequence>
<evidence type="ECO:0000256" key="4">
    <source>
        <dbReference type="ARBA" id="ARBA00023163"/>
    </source>
</evidence>
<evidence type="ECO:0000313" key="6">
    <source>
        <dbReference type="Proteomes" id="UP000557307"/>
    </source>
</evidence>
<evidence type="ECO:0000256" key="3">
    <source>
        <dbReference type="ARBA" id="ARBA00023125"/>
    </source>
</evidence>
<reference evidence="5 6" key="1">
    <citation type="submission" date="2020-08" db="EMBL/GenBank/DDBJ databases">
        <title>Genomic Encyclopedia of Type Strains, Phase IV (KMG-IV): sequencing the most valuable type-strain genomes for metagenomic binning, comparative biology and taxonomic classification.</title>
        <authorList>
            <person name="Goeker M."/>
        </authorList>
    </citation>
    <scope>NUCLEOTIDE SEQUENCE [LARGE SCALE GENOMIC DNA]</scope>
    <source>
        <strain evidence="5 6">DSM 105074</strain>
    </source>
</reference>
<dbReference type="EMBL" id="JACHGF010000001">
    <property type="protein sequence ID" value="MBB5282544.1"/>
    <property type="molecule type" value="Genomic_DNA"/>
</dbReference>
<dbReference type="Gene3D" id="1.10.1740.10">
    <property type="match status" value="1"/>
</dbReference>
<evidence type="ECO:0000256" key="2">
    <source>
        <dbReference type="ARBA" id="ARBA00023082"/>
    </source>
</evidence>
<dbReference type="AlphaFoldDB" id="A0A840TGE1"/>
<keyword evidence="3" id="KW-0238">DNA-binding</keyword>
<organism evidence="5 6">
    <name type="scientific">Rhabdobacter roseus</name>
    <dbReference type="NCBI Taxonomy" id="1655419"/>
    <lineage>
        <taxon>Bacteria</taxon>
        <taxon>Pseudomonadati</taxon>
        <taxon>Bacteroidota</taxon>
        <taxon>Cytophagia</taxon>
        <taxon>Cytophagales</taxon>
        <taxon>Cytophagaceae</taxon>
        <taxon>Rhabdobacter</taxon>
    </lineage>
</organism>
<evidence type="ECO:0000313" key="5">
    <source>
        <dbReference type="EMBL" id="MBB5282544.1"/>
    </source>
</evidence>
<dbReference type="PANTHER" id="PTHR43133">
    <property type="entry name" value="RNA POLYMERASE ECF-TYPE SIGMA FACTO"/>
    <property type="match status" value="1"/>
</dbReference>
<dbReference type="RefSeq" id="WP_184170854.1">
    <property type="nucleotide sequence ID" value="NZ_JACHGF010000001.1"/>
</dbReference>